<keyword evidence="3" id="KW-1185">Reference proteome</keyword>
<feature type="region of interest" description="Disordered" evidence="1">
    <location>
        <begin position="133"/>
        <end position="224"/>
    </location>
</feature>
<dbReference type="Proteomes" id="UP001259832">
    <property type="component" value="Unassembled WGS sequence"/>
</dbReference>
<feature type="region of interest" description="Disordered" evidence="1">
    <location>
        <begin position="1"/>
        <end position="25"/>
    </location>
</feature>
<comment type="caution">
    <text evidence="2">The sequence shown here is derived from an EMBL/GenBank/DDBJ whole genome shotgun (WGS) entry which is preliminary data.</text>
</comment>
<reference evidence="2" key="1">
    <citation type="submission" date="2023-08" db="EMBL/GenBank/DDBJ databases">
        <title>Reference Genome Resource for the Citrus Pathogen Phytophthora citrophthora.</title>
        <authorList>
            <person name="Moller H."/>
            <person name="Coetzee B."/>
            <person name="Rose L.J."/>
            <person name="Van Niekerk J.M."/>
        </authorList>
    </citation>
    <scope>NUCLEOTIDE SEQUENCE</scope>
    <source>
        <strain evidence="2">STE-U-9442</strain>
    </source>
</reference>
<protein>
    <submittedName>
        <fullName evidence="2">Uncharacterized protein</fullName>
    </submittedName>
</protein>
<gene>
    <name evidence="2" type="ORF">P3T76_013921</name>
</gene>
<name>A0AAD9G222_9STRA</name>
<feature type="compositionally biased region" description="Basic and acidic residues" evidence="1">
    <location>
        <begin position="1"/>
        <end position="13"/>
    </location>
</feature>
<dbReference type="AlphaFoldDB" id="A0AAD9G222"/>
<organism evidence="2 3">
    <name type="scientific">Phytophthora citrophthora</name>
    <dbReference type="NCBI Taxonomy" id="4793"/>
    <lineage>
        <taxon>Eukaryota</taxon>
        <taxon>Sar</taxon>
        <taxon>Stramenopiles</taxon>
        <taxon>Oomycota</taxon>
        <taxon>Peronosporomycetes</taxon>
        <taxon>Peronosporales</taxon>
        <taxon>Peronosporaceae</taxon>
        <taxon>Phytophthora</taxon>
    </lineage>
</organism>
<proteinExistence type="predicted"/>
<evidence type="ECO:0000256" key="1">
    <source>
        <dbReference type="SAM" id="MobiDB-lite"/>
    </source>
</evidence>
<feature type="region of interest" description="Disordered" evidence="1">
    <location>
        <begin position="87"/>
        <end position="116"/>
    </location>
</feature>
<evidence type="ECO:0000313" key="2">
    <source>
        <dbReference type="EMBL" id="KAK1930599.1"/>
    </source>
</evidence>
<accession>A0AAD9G222</accession>
<evidence type="ECO:0000313" key="3">
    <source>
        <dbReference type="Proteomes" id="UP001259832"/>
    </source>
</evidence>
<sequence>MQHSAVERPERGLEPGTEDDAPRIPHLLPSRAVFAKERAADGLLGLLASHADKQLPLLDQRELQRHRQQLAGNVRPAMSIEAAASAMHPSAMLQRNERTQEQEQERSGLSNRSGFIEDKAPLTSSLVSFLGRPSGKLGSPCLPDNVTSPRSVWEESPPNERLDPTASPRHTVTSTGRLVPTPPTTSSWRIHNLLSPDPTVNIQAQGSHKRRTPPSSPPQDQVNAAISASKRPRLTRRVSSQWRQELAPRDRAKTRERIMRCLHMHCQGDYEKLVLLLSSMEEELLHIKTTSSELYAQQAFDLSDLIEHATLER</sequence>
<feature type="compositionally biased region" description="Basic and acidic residues" evidence="1">
    <location>
        <begin position="95"/>
        <end position="106"/>
    </location>
</feature>
<dbReference type="EMBL" id="JASMQC010000038">
    <property type="protein sequence ID" value="KAK1930599.1"/>
    <property type="molecule type" value="Genomic_DNA"/>
</dbReference>